<dbReference type="SUPFAM" id="SSF88713">
    <property type="entry name" value="Glycoside hydrolase/deacetylase"/>
    <property type="match status" value="1"/>
</dbReference>
<dbReference type="InterPro" id="IPR011330">
    <property type="entry name" value="Glyco_hydro/deAcase_b/a-brl"/>
</dbReference>
<reference evidence="5" key="1">
    <citation type="journal article" date="2014" name="Front. Microbiol.">
        <title>High frequency of phylogenetically diverse reductive dehalogenase-homologous genes in deep subseafloor sedimentary metagenomes.</title>
        <authorList>
            <person name="Kawai M."/>
            <person name="Futagami T."/>
            <person name="Toyoda A."/>
            <person name="Takaki Y."/>
            <person name="Nishi S."/>
            <person name="Hori S."/>
            <person name="Arai W."/>
            <person name="Tsubouchi T."/>
            <person name="Morono Y."/>
            <person name="Uchiyama I."/>
            <person name="Ito T."/>
            <person name="Fujiyama A."/>
            <person name="Inagaki F."/>
            <person name="Takami H."/>
        </authorList>
    </citation>
    <scope>NUCLEOTIDE SEQUENCE</scope>
    <source>
        <strain evidence="5">Expedition CK06-06</strain>
    </source>
</reference>
<dbReference type="InterPro" id="IPR002509">
    <property type="entry name" value="NODB_dom"/>
</dbReference>
<dbReference type="Pfam" id="PF01522">
    <property type="entry name" value="Polysacc_deac_1"/>
    <property type="match status" value="1"/>
</dbReference>
<dbReference type="EMBL" id="BARS01030901">
    <property type="protein sequence ID" value="GAG26741.1"/>
    <property type="molecule type" value="Genomic_DNA"/>
</dbReference>
<keyword evidence="3" id="KW-0472">Membrane</keyword>
<dbReference type="GO" id="GO:0005576">
    <property type="term" value="C:extracellular region"/>
    <property type="evidence" value="ECO:0007669"/>
    <property type="project" value="UniProtKB-SubCell"/>
</dbReference>
<dbReference type="AlphaFoldDB" id="X0XP44"/>
<dbReference type="GO" id="GO:0016810">
    <property type="term" value="F:hydrolase activity, acting on carbon-nitrogen (but not peptide) bonds"/>
    <property type="evidence" value="ECO:0007669"/>
    <property type="project" value="InterPro"/>
</dbReference>
<proteinExistence type="predicted"/>
<dbReference type="PANTHER" id="PTHR34216">
    <property type="match status" value="1"/>
</dbReference>
<keyword evidence="2" id="KW-0732">Signal</keyword>
<keyword evidence="3" id="KW-1133">Transmembrane helix</keyword>
<gene>
    <name evidence="5" type="ORF">S01H1_48130</name>
</gene>
<keyword evidence="3" id="KW-0812">Transmembrane</keyword>
<dbReference type="CDD" id="cd10918">
    <property type="entry name" value="CE4_NodB_like_5s_6s"/>
    <property type="match status" value="1"/>
</dbReference>
<evidence type="ECO:0000256" key="3">
    <source>
        <dbReference type="SAM" id="Phobius"/>
    </source>
</evidence>
<evidence type="ECO:0000256" key="2">
    <source>
        <dbReference type="ARBA" id="ARBA00022729"/>
    </source>
</evidence>
<organism evidence="5">
    <name type="scientific">marine sediment metagenome</name>
    <dbReference type="NCBI Taxonomy" id="412755"/>
    <lineage>
        <taxon>unclassified sequences</taxon>
        <taxon>metagenomes</taxon>
        <taxon>ecological metagenomes</taxon>
    </lineage>
</organism>
<evidence type="ECO:0000313" key="5">
    <source>
        <dbReference type="EMBL" id="GAG26741.1"/>
    </source>
</evidence>
<feature type="non-terminal residue" evidence="5">
    <location>
        <position position="161"/>
    </location>
</feature>
<evidence type="ECO:0000259" key="4">
    <source>
        <dbReference type="PROSITE" id="PS51677"/>
    </source>
</evidence>
<dbReference type="PANTHER" id="PTHR34216:SF3">
    <property type="entry name" value="POLY-BETA-1,6-N-ACETYL-D-GLUCOSAMINE N-DEACETYLASE"/>
    <property type="match status" value="1"/>
</dbReference>
<comment type="subcellular location">
    <subcellularLocation>
        <location evidence="1">Secreted</location>
    </subcellularLocation>
</comment>
<dbReference type="PROSITE" id="PS51677">
    <property type="entry name" value="NODB"/>
    <property type="match status" value="1"/>
</dbReference>
<accession>X0XP44</accession>
<name>X0XP44_9ZZZZ</name>
<comment type="caution">
    <text evidence="5">The sequence shown here is derived from an EMBL/GenBank/DDBJ whole genome shotgun (WGS) entry which is preliminary data.</text>
</comment>
<dbReference type="GO" id="GO:0005975">
    <property type="term" value="P:carbohydrate metabolic process"/>
    <property type="evidence" value="ECO:0007669"/>
    <property type="project" value="InterPro"/>
</dbReference>
<feature type="domain" description="NodB homology" evidence="4">
    <location>
        <begin position="53"/>
        <end position="161"/>
    </location>
</feature>
<dbReference type="Gene3D" id="3.20.20.370">
    <property type="entry name" value="Glycoside hydrolase/deacetylase"/>
    <property type="match status" value="1"/>
</dbReference>
<evidence type="ECO:0000256" key="1">
    <source>
        <dbReference type="ARBA" id="ARBA00004613"/>
    </source>
</evidence>
<feature type="transmembrane region" description="Helical" evidence="3">
    <location>
        <begin position="73"/>
        <end position="94"/>
    </location>
</feature>
<protein>
    <recommendedName>
        <fullName evidence="4">NodB homology domain-containing protein</fullName>
    </recommendedName>
</protein>
<dbReference type="InterPro" id="IPR051398">
    <property type="entry name" value="Polysacch_Deacetylase"/>
</dbReference>
<sequence>MTEIFTFHSIVDSGHDFWAVSPIAFESEMQWLVQQGYKGISLREFYQNVDQDKVVVLTFDDGYKDFFGTVMPILNALNFSATVFILAGLIGGFGRWREKELRSSALLDWDEIHGAIDAGYEVGSHGLYHPEYLRLSKEELKQEIAGSKKIIEENIKAPVVS</sequence>